<keyword evidence="2" id="KW-0472">Membrane</keyword>
<dbReference type="EMBL" id="JANBUM010000049">
    <property type="protein sequence ID" value="KAJ2786660.1"/>
    <property type="molecule type" value="Genomic_DNA"/>
</dbReference>
<evidence type="ECO:0000256" key="1">
    <source>
        <dbReference type="SAM" id="MobiDB-lite"/>
    </source>
</evidence>
<evidence type="ECO:0008006" key="6">
    <source>
        <dbReference type="Google" id="ProtNLM"/>
    </source>
</evidence>
<dbReference type="AlphaFoldDB" id="A0A9W8HK62"/>
<comment type="caution">
    <text evidence="4">The sequence shown here is derived from an EMBL/GenBank/DDBJ whole genome shotgun (WGS) entry which is preliminary data.</text>
</comment>
<keyword evidence="5" id="KW-1185">Reference proteome</keyword>
<dbReference type="OrthoDB" id="5565075at2759"/>
<evidence type="ECO:0000313" key="4">
    <source>
        <dbReference type="EMBL" id="KAJ2786660.1"/>
    </source>
</evidence>
<evidence type="ECO:0000313" key="5">
    <source>
        <dbReference type="Proteomes" id="UP001140172"/>
    </source>
</evidence>
<proteinExistence type="predicted"/>
<accession>A0A9W8HK62</accession>
<dbReference type="InterPro" id="IPR043504">
    <property type="entry name" value="Peptidase_S1_PA_chymotrypsin"/>
</dbReference>
<protein>
    <recommendedName>
        <fullName evidence="6">Serine protease</fullName>
    </recommendedName>
</protein>
<dbReference type="InterPro" id="IPR009003">
    <property type="entry name" value="Peptidase_S1_PA"/>
</dbReference>
<keyword evidence="2" id="KW-1133">Transmembrane helix</keyword>
<feature type="region of interest" description="Disordered" evidence="1">
    <location>
        <begin position="340"/>
        <end position="373"/>
    </location>
</feature>
<sequence>MKVFTYLSLALSGALMFAGNASAAGQHRHVKRLETSAVSGQHGAILFSGDKATTCEVALVSNLIGYVAANCLQLTPGTKEPVNPSGYSVMISDGSTTNVGKYNVDFIKVHPSYDPTSFANNIALIKFNSGNPLTFKNYIGANRVDWLSEFYVQRGVIDNAPNSFAKPQVVVNSGDVSSKCAAVSTLYGANLNDFMCTEQILMSTENGKNCAAPYSSVYGVRDPDLAIAGLYSHSVVVGGDSLCNYSQVYNFYTLLSNYLEWGGNTAQSTMYLYVADNNYINNDRSSYSMVIPTVAPVINGTIIGGDLTLITVIGTIAVDGSQTTSASSALPSSTVAASSTQLPASSSSEEPSSSASSESSPSTTATAQEQKESGKSNTAKIGIIVAVVLILLAIIAYFLWRRWRNKKKRAQNTNMIDLNNEDYMLGAQQRPLSIYSVADSRVGNFNGRINTGDSRPDSYYMTKPTGMLNSKGKDLMNRYSGESNFDNDYKDYSDKKLPY</sequence>
<keyword evidence="3" id="KW-0732">Signal</keyword>
<evidence type="ECO:0000256" key="3">
    <source>
        <dbReference type="SAM" id="SignalP"/>
    </source>
</evidence>
<organism evidence="4 5">
    <name type="scientific">Coemansia interrupta</name>
    <dbReference type="NCBI Taxonomy" id="1126814"/>
    <lineage>
        <taxon>Eukaryota</taxon>
        <taxon>Fungi</taxon>
        <taxon>Fungi incertae sedis</taxon>
        <taxon>Zoopagomycota</taxon>
        <taxon>Kickxellomycotina</taxon>
        <taxon>Kickxellomycetes</taxon>
        <taxon>Kickxellales</taxon>
        <taxon>Kickxellaceae</taxon>
        <taxon>Coemansia</taxon>
    </lineage>
</organism>
<dbReference type="SUPFAM" id="SSF50494">
    <property type="entry name" value="Trypsin-like serine proteases"/>
    <property type="match status" value="1"/>
</dbReference>
<gene>
    <name evidence="4" type="ORF">GGI15_001334</name>
</gene>
<evidence type="ECO:0000256" key="2">
    <source>
        <dbReference type="SAM" id="Phobius"/>
    </source>
</evidence>
<keyword evidence="2" id="KW-0812">Transmembrane</keyword>
<name>A0A9W8HK62_9FUNG</name>
<feature type="chain" id="PRO_5040748570" description="Serine protease" evidence="3">
    <location>
        <begin position="24"/>
        <end position="499"/>
    </location>
</feature>
<reference evidence="4" key="1">
    <citation type="submission" date="2022-07" db="EMBL/GenBank/DDBJ databases">
        <title>Phylogenomic reconstructions and comparative analyses of Kickxellomycotina fungi.</title>
        <authorList>
            <person name="Reynolds N.K."/>
            <person name="Stajich J.E."/>
            <person name="Barry K."/>
            <person name="Grigoriev I.V."/>
            <person name="Crous P."/>
            <person name="Smith M.E."/>
        </authorList>
    </citation>
    <scope>NUCLEOTIDE SEQUENCE</scope>
    <source>
        <strain evidence="4">BCRC 34489</strain>
    </source>
</reference>
<feature type="transmembrane region" description="Helical" evidence="2">
    <location>
        <begin position="381"/>
        <end position="400"/>
    </location>
</feature>
<feature type="compositionally biased region" description="Low complexity" evidence="1">
    <location>
        <begin position="340"/>
        <end position="366"/>
    </location>
</feature>
<dbReference type="Gene3D" id="2.40.10.10">
    <property type="entry name" value="Trypsin-like serine proteases"/>
    <property type="match status" value="1"/>
</dbReference>
<feature type="signal peptide" evidence="3">
    <location>
        <begin position="1"/>
        <end position="23"/>
    </location>
</feature>
<dbReference type="Proteomes" id="UP001140172">
    <property type="component" value="Unassembled WGS sequence"/>
</dbReference>